<evidence type="ECO:0008006" key="4">
    <source>
        <dbReference type="Google" id="ProtNLM"/>
    </source>
</evidence>
<evidence type="ECO:0000256" key="1">
    <source>
        <dbReference type="SAM" id="SignalP"/>
    </source>
</evidence>
<dbReference type="AlphaFoldDB" id="A0A1Y1QUQ8"/>
<comment type="caution">
    <text evidence="2">The sequence shown here is derived from an EMBL/GenBank/DDBJ whole genome shotgun (WGS) entry which is preliminary data.</text>
</comment>
<dbReference type="Proteomes" id="UP000192491">
    <property type="component" value="Unassembled WGS sequence"/>
</dbReference>
<evidence type="ECO:0000313" key="3">
    <source>
        <dbReference type="Proteomes" id="UP000192491"/>
    </source>
</evidence>
<keyword evidence="1" id="KW-0732">Signal</keyword>
<protein>
    <recommendedName>
        <fullName evidence="4">DUF2796 domain-containing protein</fullName>
    </recommendedName>
</protein>
<dbReference type="InterPro" id="IPR021253">
    <property type="entry name" value="ZrgA-like"/>
</dbReference>
<dbReference type="EMBL" id="MTEJ01000032">
    <property type="protein sequence ID" value="OQX14277.1"/>
    <property type="molecule type" value="Genomic_DNA"/>
</dbReference>
<accession>A0A1Y1QUQ8</accession>
<evidence type="ECO:0000313" key="2">
    <source>
        <dbReference type="EMBL" id="OQX14277.1"/>
    </source>
</evidence>
<reference evidence="2 3" key="1">
    <citation type="submission" date="2017-01" db="EMBL/GenBank/DDBJ databases">
        <title>Novel large sulfur bacteria in the metagenomes of groundwater-fed chemosynthetic microbial mats in the Lake Huron basin.</title>
        <authorList>
            <person name="Sharrar A.M."/>
            <person name="Flood B.E."/>
            <person name="Bailey J.V."/>
            <person name="Jones D.S."/>
            <person name="Biddanda B."/>
            <person name="Ruberg S.A."/>
            <person name="Marcus D.N."/>
            <person name="Dick G.J."/>
        </authorList>
    </citation>
    <scope>NUCLEOTIDE SEQUENCE [LARGE SCALE GENOMIC DNA]</scope>
    <source>
        <strain evidence="2">A8</strain>
    </source>
</reference>
<proteinExistence type="predicted"/>
<feature type="chain" id="PRO_5011000088" description="DUF2796 domain-containing protein" evidence="1">
    <location>
        <begin position="25"/>
        <end position="188"/>
    </location>
</feature>
<feature type="signal peptide" evidence="1">
    <location>
        <begin position="1"/>
        <end position="24"/>
    </location>
</feature>
<name>A0A1Y1QUQ8_9GAMM</name>
<organism evidence="2 3">
    <name type="scientific">Thiothrix lacustris</name>
    <dbReference type="NCBI Taxonomy" id="525917"/>
    <lineage>
        <taxon>Bacteria</taxon>
        <taxon>Pseudomonadati</taxon>
        <taxon>Pseudomonadota</taxon>
        <taxon>Gammaproteobacteria</taxon>
        <taxon>Thiotrichales</taxon>
        <taxon>Thiotrichaceae</taxon>
        <taxon>Thiothrix</taxon>
    </lineage>
</organism>
<gene>
    <name evidence="2" type="ORF">BWK73_10005</name>
</gene>
<sequence length="188" mass="19887">MKFPHALISILGLFVALSAGSTHAEDHEEHGAHEHGAATLSLAAGTQGLEIMLESPAANIVGFEHAASTDEDKKKLADAKATLEDGAALFSINPEADCTLKSAEVISALLGNADAVKADNHDHKDGATHNDMDVTWRFICAKPTELTAVTTKLFAAFPDGFQKLKAEWVTDKGASAQELDKDATLKLN</sequence>
<dbReference type="Pfam" id="PF10986">
    <property type="entry name" value="ZrgA"/>
    <property type="match status" value="1"/>
</dbReference>